<dbReference type="PANTHER" id="PTHR43238:SF1">
    <property type="entry name" value="GDP-L-FUCOSE SYNTHASE"/>
    <property type="match status" value="1"/>
</dbReference>
<reference evidence="3 4" key="1">
    <citation type="journal article" date="2018" name="Nat. Ecol. Evol.">
        <title>Genomic signatures of mitonuclear coevolution across populations of Tigriopus californicus.</title>
        <authorList>
            <person name="Barreto F.S."/>
            <person name="Watson E.T."/>
            <person name="Lima T.G."/>
            <person name="Willett C.S."/>
            <person name="Edmands S."/>
            <person name="Li W."/>
            <person name="Burton R.S."/>
        </authorList>
    </citation>
    <scope>NUCLEOTIDE SEQUENCE [LARGE SCALE GENOMIC DNA]</scope>
    <source>
        <strain evidence="3 4">San Diego</strain>
    </source>
</reference>
<dbReference type="InterPro" id="IPR001509">
    <property type="entry name" value="Epimerase_deHydtase"/>
</dbReference>
<evidence type="ECO:0000256" key="1">
    <source>
        <dbReference type="ARBA" id="ARBA00023239"/>
    </source>
</evidence>
<dbReference type="Proteomes" id="UP000318571">
    <property type="component" value="Chromosome 10"/>
</dbReference>
<comment type="caution">
    <text evidence="3">The sequence shown here is derived from an EMBL/GenBank/DDBJ whole genome shotgun (WGS) entry which is preliminary data.</text>
</comment>
<dbReference type="STRING" id="6832.A0A553NC27"/>
<evidence type="ECO:0000313" key="3">
    <source>
        <dbReference type="EMBL" id="TRY63000.1"/>
    </source>
</evidence>
<dbReference type="InterPro" id="IPR006840">
    <property type="entry name" value="ChaC"/>
</dbReference>
<name>A0A553NC27_TIGCA</name>
<dbReference type="Gene3D" id="3.40.50.720">
    <property type="entry name" value="NAD(P)-binding Rossmann-like Domain"/>
    <property type="match status" value="1"/>
</dbReference>
<evidence type="ECO:0000313" key="4">
    <source>
        <dbReference type="Proteomes" id="UP000318571"/>
    </source>
</evidence>
<proteinExistence type="predicted"/>
<dbReference type="Pfam" id="PF01370">
    <property type="entry name" value="Epimerase"/>
    <property type="match status" value="1"/>
</dbReference>
<dbReference type="Pfam" id="PF04752">
    <property type="entry name" value="ChaC"/>
    <property type="match status" value="1"/>
</dbReference>
<keyword evidence="1" id="KW-0456">Lyase</keyword>
<protein>
    <recommendedName>
        <fullName evidence="2">NAD-dependent epimerase/dehydratase domain-containing protein</fullName>
    </recommendedName>
</protein>
<evidence type="ECO:0000259" key="2">
    <source>
        <dbReference type="Pfam" id="PF01370"/>
    </source>
</evidence>
<dbReference type="GO" id="GO:0050577">
    <property type="term" value="F:GDP-L-fucose synthase activity"/>
    <property type="evidence" value="ECO:0007669"/>
    <property type="project" value="TreeGrafter"/>
</dbReference>
<dbReference type="EMBL" id="VCGU01000458">
    <property type="protein sequence ID" value="TRY63000.1"/>
    <property type="molecule type" value="Genomic_DNA"/>
</dbReference>
<feature type="domain" description="NAD-dependent epimerase/dehydratase" evidence="2">
    <location>
        <begin position="3"/>
        <end position="166"/>
    </location>
</feature>
<keyword evidence="4" id="KW-1185">Reference proteome</keyword>
<accession>A0A553NC27</accession>
<dbReference type="PANTHER" id="PTHR43238">
    <property type="entry name" value="GDP-L-FUCOSE SYNTHASE"/>
    <property type="match status" value="1"/>
</dbReference>
<dbReference type="OMA" id="FNMENGH"/>
<dbReference type="GO" id="GO:0006751">
    <property type="term" value="P:glutathione catabolic process"/>
    <property type="evidence" value="ECO:0007669"/>
    <property type="project" value="InterPro"/>
</dbReference>
<sequence>MVGGLFHNMRANLDFFRNNMMMNDNVLKMSHEFEVKKVVSCLSTCIFPDKTTYPIDETMVHLGPPHDSNFGYSYAKRMIDVMNRGYAQQHGCQFTSVVPCNVFGPHDNFNMENGHVIPGLIHKAYLAKRDEKSFEIWGTGKPLRQFIYSLDLARLFVWVLREYTEVEPIILSVDEADEVPIGDVAQAILKAFDFQGDVIYLTDKADDHRGTPQSPGRVVNLLEVDQPEKKVWGVAYEIDETLWEESVKKQLDHREKGGYTQKNELFYPRDKTEESKNVTLYIGDRTHRQYAGPDTLENMSQTIFTSIGPSGPNKEYLYNLAKVMRDIDPSDKHLFELEEAVLAIEKTQTSLDRRLISQEQ</sequence>
<dbReference type="AlphaFoldDB" id="A0A553NC27"/>
<dbReference type="InterPro" id="IPR036291">
    <property type="entry name" value="NAD(P)-bd_dom_sf"/>
</dbReference>
<gene>
    <name evidence="3" type="ORF">TCAL_08296</name>
</gene>
<organism evidence="3 4">
    <name type="scientific">Tigriopus californicus</name>
    <name type="common">Marine copepod</name>
    <dbReference type="NCBI Taxonomy" id="6832"/>
    <lineage>
        <taxon>Eukaryota</taxon>
        <taxon>Metazoa</taxon>
        <taxon>Ecdysozoa</taxon>
        <taxon>Arthropoda</taxon>
        <taxon>Crustacea</taxon>
        <taxon>Multicrustacea</taxon>
        <taxon>Hexanauplia</taxon>
        <taxon>Copepoda</taxon>
        <taxon>Harpacticoida</taxon>
        <taxon>Harpacticidae</taxon>
        <taxon>Tigriopus</taxon>
    </lineage>
</organism>
<dbReference type="SUPFAM" id="SSF51735">
    <property type="entry name" value="NAD(P)-binding Rossmann-fold domains"/>
    <property type="match status" value="1"/>
</dbReference>
<dbReference type="GO" id="GO:0061928">
    <property type="term" value="F:glutathione specific gamma-glutamylcyclotransferase activity"/>
    <property type="evidence" value="ECO:0007669"/>
    <property type="project" value="InterPro"/>
</dbReference>